<evidence type="ECO:0000259" key="5">
    <source>
        <dbReference type="Pfam" id="PF23598"/>
    </source>
</evidence>
<evidence type="ECO:0000313" key="6">
    <source>
        <dbReference type="EMBL" id="KAF7852280.1"/>
    </source>
</evidence>
<dbReference type="Pfam" id="PF23559">
    <property type="entry name" value="WHD_DRP"/>
    <property type="match status" value="1"/>
</dbReference>
<dbReference type="GO" id="GO:0043531">
    <property type="term" value="F:ADP binding"/>
    <property type="evidence" value="ECO:0007669"/>
    <property type="project" value="InterPro"/>
</dbReference>
<evidence type="ECO:0000256" key="1">
    <source>
        <dbReference type="ARBA" id="ARBA00022737"/>
    </source>
</evidence>
<dbReference type="SUPFAM" id="SSF52540">
    <property type="entry name" value="P-loop containing nucleoside triphosphate hydrolases"/>
    <property type="match status" value="1"/>
</dbReference>
<name>A0A8T0CXY8_CORYI</name>
<dbReference type="InterPro" id="IPR002182">
    <property type="entry name" value="NB-ARC"/>
</dbReference>
<feature type="domain" description="NB-ARC" evidence="3">
    <location>
        <begin position="163"/>
        <end position="318"/>
    </location>
</feature>
<dbReference type="GO" id="GO:0098542">
    <property type="term" value="P:defense response to other organism"/>
    <property type="evidence" value="ECO:0007669"/>
    <property type="project" value="TreeGrafter"/>
</dbReference>
<dbReference type="PANTHER" id="PTHR23155:SF1205">
    <property type="entry name" value="DISEASE RESISTANCE PROTEIN RPM1"/>
    <property type="match status" value="1"/>
</dbReference>
<dbReference type="Gene3D" id="3.40.50.300">
    <property type="entry name" value="P-loop containing nucleotide triphosphate hydrolases"/>
    <property type="match status" value="1"/>
</dbReference>
<dbReference type="InterPro" id="IPR044974">
    <property type="entry name" value="Disease_R_plants"/>
</dbReference>
<protein>
    <submittedName>
        <fullName evidence="6">Uncharacterized protein</fullName>
    </submittedName>
</protein>
<evidence type="ECO:0000259" key="4">
    <source>
        <dbReference type="Pfam" id="PF23559"/>
    </source>
</evidence>
<dbReference type="Proteomes" id="UP000806378">
    <property type="component" value="Unassembled WGS sequence"/>
</dbReference>
<dbReference type="PRINTS" id="PR00364">
    <property type="entry name" value="DISEASERSIST"/>
</dbReference>
<feature type="domain" description="Disease resistance R13L4/SHOC-2-like LRR" evidence="5">
    <location>
        <begin position="543"/>
        <end position="856"/>
    </location>
</feature>
<reference evidence="6" key="1">
    <citation type="submission" date="2020-05" db="EMBL/GenBank/DDBJ databases">
        <title>WGS assembly of Corymbia citriodora subspecies variegata.</title>
        <authorList>
            <person name="Barry K."/>
            <person name="Hundley H."/>
            <person name="Shu S."/>
            <person name="Jenkins J."/>
            <person name="Grimwood J."/>
            <person name="Baten A."/>
        </authorList>
    </citation>
    <scope>NUCLEOTIDE SEQUENCE</scope>
    <source>
        <strain evidence="6">CV2-018</strain>
    </source>
</reference>
<dbReference type="Pfam" id="PF00931">
    <property type="entry name" value="NB-ARC"/>
    <property type="match status" value="1"/>
</dbReference>
<dbReference type="InterPro" id="IPR027417">
    <property type="entry name" value="P-loop_NTPase"/>
</dbReference>
<accession>A0A8T0CXY8</accession>
<dbReference type="InterPro" id="IPR036388">
    <property type="entry name" value="WH-like_DNA-bd_sf"/>
</dbReference>
<evidence type="ECO:0000259" key="3">
    <source>
        <dbReference type="Pfam" id="PF00931"/>
    </source>
</evidence>
<dbReference type="Gene3D" id="3.80.10.10">
    <property type="entry name" value="Ribonuclease Inhibitor"/>
    <property type="match status" value="2"/>
</dbReference>
<comment type="caution">
    <text evidence="6">The sequence shown here is derived from an EMBL/GenBank/DDBJ whole genome shotgun (WGS) entry which is preliminary data.</text>
</comment>
<evidence type="ECO:0000256" key="2">
    <source>
        <dbReference type="ARBA" id="ARBA00022821"/>
    </source>
</evidence>
<organism evidence="6 7">
    <name type="scientific">Corymbia citriodora subsp. variegata</name>
    <dbReference type="NCBI Taxonomy" id="360336"/>
    <lineage>
        <taxon>Eukaryota</taxon>
        <taxon>Viridiplantae</taxon>
        <taxon>Streptophyta</taxon>
        <taxon>Embryophyta</taxon>
        <taxon>Tracheophyta</taxon>
        <taxon>Spermatophyta</taxon>
        <taxon>Magnoliopsida</taxon>
        <taxon>eudicotyledons</taxon>
        <taxon>Gunneridae</taxon>
        <taxon>Pentapetalae</taxon>
        <taxon>rosids</taxon>
        <taxon>malvids</taxon>
        <taxon>Myrtales</taxon>
        <taxon>Myrtaceae</taxon>
        <taxon>Myrtoideae</taxon>
        <taxon>Eucalypteae</taxon>
        <taxon>Corymbia</taxon>
    </lineage>
</organism>
<dbReference type="Gramene" id="rna-gnl|WGS:JABURB|Cocit.L4574.1">
    <property type="protein sequence ID" value="cds-KAF7852280.1"/>
    <property type="gene ID" value="gene-BT93_L4574"/>
</dbReference>
<evidence type="ECO:0000313" key="7">
    <source>
        <dbReference type="Proteomes" id="UP000806378"/>
    </source>
</evidence>
<dbReference type="SUPFAM" id="SSF52058">
    <property type="entry name" value="L domain-like"/>
    <property type="match status" value="1"/>
</dbReference>
<dbReference type="InterPro" id="IPR055414">
    <property type="entry name" value="LRR_R13L4/SHOC2-like"/>
</dbReference>
<dbReference type="AlphaFoldDB" id="A0A8T0CXY8"/>
<keyword evidence="2" id="KW-0611">Plant defense</keyword>
<sequence length="914" mass="105589">MAHRKKAEEAVAFLLSKFQEVPNDLTPEEQKFVDDIKSALADLKEVVKTLDTIKPNDMQSLESQLQRLCQDIIVNFPSRTTDTPQLRKGSPNIQARLPFFQKYLLDFQNISKTCGKLKHEEDARKIKDEALYQKVDPVPLDWDEKMRLQIRLLVDCFYSTNGVLVTGRRGSGKTTLVRKMCEFLVRNYFYTIAWIDIPPVKDPDLIRHEIFLQLLENKVPVPDNFSAFAMDDQMLEHQIIALLKNDRCLIVVDNLVDQSILETFQNALHLAETGQVIFIAKHEYHGPHQYGHQLETFKMEDPSEDESWALFCSKTFPEGDVPSPLKTVCKSIVEKCERLPEAIHLFSCLLRNKKVRNDEWESTVASYLSQEVDLIQQVLKIIYQDDGLGSCLLYLSIFPDNSLISCMRISRLWAAEGFLYDGSDCDLGRAESFLKELLDRKWIHPVETRSDGRFCTFTVDNLVREIIVHLSNHRKLVTISSKNSTDWPERVRRLSVQGGTVKDLNEEKLSQLHSLFVFDVSSNKDETTMSEYSPMGTSNNPILLFNFKHLKVLDLQDLTGAPLQIVPEALFELILLRYLCLRSTSIKEIPGSIRKLKHLQFLDLKHSLVTELPKEVEALERIRHILVYHHEKDPLMMEGRNLIGFKTSCSIGGFKCLEKLCSVESDDSILEDLGNLTELRRLSIAKLRAEHGQLLCSSLEKLKKLRSLSLHALNKGEIIHLHYLSSPPESLEHLYLHGRLEKLPNWISSCSLPNLTKLILRWSELEEDILSSLGELPELVELELHRAYSGRQLYFKHGNFPKLKILLLDELEGLRSMNLEEGTLQSLEKLTISRCQWLERLPSGIEHIHAIRKLTFFDMSREFYDIVRAEHEKDDYHIFKDIPEVYFTRWRAGHWKTHPLVQTKVMKDSEAKAE</sequence>
<dbReference type="Pfam" id="PF23598">
    <property type="entry name" value="LRR_14"/>
    <property type="match status" value="1"/>
</dbReference>
<keyword evidence="7" id="KW-1185">Reference proteome</keyword>
<gene>
    <name evidence="6" type="ORF">BT93_L4574</name>
</gene>
<proteinExistence type="predicted"/>
<dbReference type="OrthoDB" id="598235at2759"/>
<dbReference type="Gene3D" id="1.10.8.430">
    <property type="entry name" value="Helical domain of apoptotic protease-activating factors"/>
    <property type="match status" value="1"/>
</dbReference>
<dbReference type="Gene3D" id="1.10.10.10">
    <property type="entry name" value="Winged helix-like DNA-binding domain superfamily/Winged helix DNA-binding domain"/>
    <property type="match status" value="1"/>
</dbReference>
<dbReference type="EMBL" id="MU089517">
    <property type="protein sequence ID" value="KAF7852280.1"/>
    <property type="molecule type" value="Genomic_DNA"/>
</dbReference>
<feature type="domain" description="Disease resistance protein winged helix" evidence="4">
    <location>
        <begin position="397"/>
        <end position="467"/>
    </location>
</feature>
<keyword evidence="1" id="KW-0677">Repeat</keyword>
<dbReference type="InterPro" id="IPR032675">
    <property type="entry name" value="LRR_dom_sf"/>
</dbReference>
<dbReference type="InterPro" id="IPR058922">
    <property type="entry name" value="WHD_DRP"/>
</dbReference>
<dbReference type="InterPro" id="IPR042197">
    <property type="entry name" value="Apaf_helical"/>
</dbReference>
<dbReference type="PANTHER" id="PTHR23155">
    <property type="entry name" value="DISEASE RESISTANCE PROTEIN RP"/>
    <property type="match status" value="1"/>
</dbReference>